<dbReference type="RefSeq" id="WP_135590088.1">
    <property type="nucleotide sequence ID" value="NZ_RQEZ01000012.1"/>
</dbReference>
<dbReference type="OrthoDB" id="344192at2"/>
<dbReference type="Proteomes" id="UP000298277">
    <property type="component" value="Unassembled WGS sequence"/>
</dbReference>
<dbReference type="AlphaFoldDB" id="A0A5F1Z1N9"/>
<proteinExistence type="predicted"/>
<accession>A0A5F1Z1N9</accession>
<evidence type="ECO:0000313" key="2">
    <source>
        <dbReference type="Proteomes" id="UP000298277"/>
    </source>
</evidence>
<gene>
    <name evidence="1" type="ORF">EHQ17_04995</name>
</gene>
<reference evidence="1" key="1">
    <citation type="journal article" date="2019" name="PLoS Negl. Trop. Dis.">
        <title>Revisiting the worldwide diversity of Leptospira species in the environment.</title>
        <authorList>
            <person name="Vincent A.T."/>
            <person name="Schiettekatte O."/>
            <person name="Bourhy P."/>
            <person name="Veyrier F.J."/>
            <person name="Picardeau M."/>
        </authorList>
    </citation>
    <scope>NUCLEOTIDE SEQUENCE [LARGE SCALE GENOMIC DNA]</scope>
    <source>
        <strain evidence="1">201800299</strain>
    </source>
</reference>
<name>A0A5F1Z1N9_9LEPT</name>
<evidence type="ECO:0000313" key="1">
    <source>
        <dbReference type="EMBL" id="TGK35943.1"/>
    </source>
</evidence>
<organism evidence="1 2">
    <name type="scientific">Leptospira gomenensis</name>
    <dbReference type="NCBI Taxonomy" id="2484974"/>
    <lineage>
        <taxon>Bacteria</taxon>
        <taxon>Pseudomonadati</taxon>
        <taxon>Spirochaetota</taxon>
        <taxon>Spirochaetia</taxon>
        <taxon>Leptospirales</taxon>
        <taxon>Leptospiraceae</taxon>
        <taxon>Leptospira</taxon>
    </lineage>
</organism>
<protein>
    <submittedName>
        <fullName evidence="1">Uncharacterized protein</fullName>
    </submittedName>
</protein>
<keyword evidence="2" id="KW-1185">Reference proteome</keyword>
<comment type="caution">
    <text evidence="1">The sequence shown here is derived from an EMBL/GenBank/DDBJ whole genome shotgun (WGS) entry which is preliminary data.</text>
</comment>
<sequence length="226" mass="26532">MESETEEDPQGDLRESKRIFIGGFFSEVKGYEFSWFQVGYNFDRTLSLSFLYFRKSSVNHFDLDRSKAFSYQISYSLENRDFSQDQIGLAFDWFPFNYHHYFTLGFGQEIYRQKDRKQEYQANLSRGEWDISGKMWSYSIYNRRNYVSIGTGERLVLSSGIFINCAVYGLFYLNNSPRIQRELPLFYNQIPDSAQLKEISDDPDSQEAKRNSSAELSVFISIGVSI</sequence>
<dbReference type="EMBL" id="RQFA01000026">
    <property type="protein sequence ID" value="TGK35943.1"/>
    <property type="molecule type" value="Genomic_DNA"/>
</dbReference>